<dbReference type="CDD" id="cd12827">
    <property type="entry name" value="EcCorA_ZntB-like_u2"/>
    <property type="match status" value="1"/>
</dbReference>
<comment type="subcellular location">
    <subcellularLocation>
        <location evidence="1">Membrane</location>
        <topology evidence="1">Multi-pass membrane protein</topology>
    </subcellularLocation>
</comment>
<dbReference type="PANTHER" id="PTHR47891">
    <property type="entry name" value="TRANSPORTER-RELATED"/>
    <property type="match status" value="1"/>
</dbReference>
<comment type="similarity">
    <text evidence="2">Belongs to the CorA metal ion transporter (MIT) (TC 1.A.35) family.</text>
</comment>
<keyword evidence="4 6" id="KW-1133">Transmembrane helix</keyword>
<name>A0ABV8VU74_9BACI</name>
<dbReference type="PANTHER" id="PTHR47891:SF2">
    <property type="entry name" value="MAGNESIUM AND COBALT TRANSPORTER"/>
    <property type="match status" value="1"/>
</dbReference>
<evidence type="ECO:0000256" key="1">
    <source>
        <dbReference type="ARBA" id="ARBA00004141"/>
    </source>
</evidence>
<evidence type="ECO:0000313" key="7">
    <source>
        <dbReference type="EMBL" id="MFC4388052.1"/>
    </source>
</evidence>
<organism evidence="7 8">
    <name type="scientific">Gracilibacillus marinus</name>
    <dbReference type="NCBI Taxonomy" id="630535"/>
    <lineage>
        <taxon>Bacteria</taxon>
        <taxon>Bacillati</taxon>
        <taxon>Bacillota</taxon>
        <taxon>Bacilli</taxon>
        <taxon>Bacillales</taxon>
        <taxon>Bacillaceae</taxon>
        <taxon>Gracilibacillus</taxon>
    </lineage>
</organism>
<evidence type="ECO:0000256" key="3">
    <source>
        <dbReference type="ARBA" id="ARBA00022692"/>
    </source>
</evidence>
<evidence type="ECO:0000313" key="8">
    <source>
        <dbReference type="Proteomes" id="UP001595880"/>
    </source>
</evidence>
<dbReference type="InterPro" id="IPR047199">
    <property type="entry name" value="CorA-like"/>
</dbReference>
<dbReference type="InterPro" id="IPR045863">
    <property type="entry name" value="CorA_TM1_TM2"/>
</dbReference>
<keyword evidence="5 6" id="KW-0472">Membrane</keyword>
<gene>
    <name evidence="7" type="ORF">ACFOZ1_09555</name>
</gene>
<feature type="transmembrane region" description="Helical" evidence="6">
    <location>
        <begin position="254"/>
        <end position="279"/>
    </location>
</feature>
<protein>
    <submittedName>
        <fullName evidence="7">Magnesium transporter CorA family protein</fullName>
    </submittedName>
</protein>
<dbReference type="Proteomes" id="UP001595880">
    <property type="component" value="Unassembled WGS sequence"/>
</dbReference>
<evidence type="ECO:0000256" key="4">
    <source>
        <dbReference type="ARBA" id="ARBA00022989"/>
    </source>
</evidence>
<reference evidence="8" key="1">
    <citation type="journal article" date="2019" name="Int. J. Syst. Evol. Microbiol.">
        <title>The Global Catalogue of Microorganisms (GCM) 10K type strain sequencing project: providing services to taxonomists for standard genome sequencing and annotation.</title>
        <authorList>
            <consortium name="The Broad Institute Genomics Platform"/>
            <consortium name="The Broad Institute Genome Sequencing Center for Infectious Disease"/>
            <person name="Wu L."/>
            <person name="Ma J."/>
        </authorList>
    </citation>
    <scope>NUCLEOTIDE SEQUENCE [LARGE SCALE GENOMIC DNA]</scope>
    <source>
        <strain evidence="8">KACC 14058</strain>
    </source>
</reference>
<accession>A0ABV8VU74</accession>
<dbReference type="InterPro" id="IPR002523">
    <property type="entry name" value="MgTranspt_CorA/ZnTranspt_ZntB"/>
</dbReference>
<dbReference type="RefSeq" id="WP_390198785.1">
    <property type="nucleotide sequence ID" value="NZ_JBHSDV010000002.1"/>
</dbReference>
<dbReference type="EMBL" id="JBHSDV010000002">
    <property type="protein sequence ID" value="MFC4388052.1"/>
    <property type="molecule type" value="Genomic_DNA"/>
</dbReference>
<evidence type="ECO:0000256" key="2">
    <source>
        <dbReference type="ARBA" id="ARBA00009765"/>
    </source>
</evidence>
<dbReference type="Gene3D" id="3.30.460.20">
    <property type="entry name" value="CorA soluble domain-like"/>
    <property type="match status" value="1"/>
</dbReference>
<dbReference type="SUPFAM" id="SSF144083">
    <property type="entry name" value="Magnesium transport protein CorA, transmembrane region"/>
    <property type="match status" value="1"/>
</dbReference>
<sequence>MYTIYKSNETGVLEEIQQIEKNCWIQCIAPTKKEINELLESCQIPDYFIEDALDLEESARVEHDADSNATLVIQDLPVTVPTESDMFAFKTIPIGIILTNDVILTVCHQAVPSLNNLEKGIHTSMKSRFALQLLLMIASMYVDHLKSLNKQRIRIEKNLKDALTNKELFKLMEIEKSLIYFLTSLKANDVVLKRLLRTQSIKMYEEDKELLEDVLIESQQAIETTELYTNIVESMSSTYSSLISNEMNSVMKTLTLFTIFLTLPTLVFSFFGMNVILPISDRSPIGWIITLGISLLLCIVVAVFLWRKRIFK</sequence>
<comment type="caution">
    <text evidence="7">The sequence shown here is derived from an EMBL/GenBank/DDBJ whole genome shotgun (WGS) entry which is preliminary data.</text>
</comment>
<keyword evidence="8" id="KW-1185">Reference proteome</keyword>
<evidence type="ECO:0000256" key="6">
    <source>
        <dbReference type="SAM" id="Phobius"/>
    </source>
</evidence>
<dbReference type="SUPFAM" id="SSF143865">
    <property type="entry name" value="CorA soluble domain-like"/>
    <property type="match status" value="1"/>
</dbReference>
<feature type="transmembrane region" description="Helical" evidence="6">
    <location>
        <begin position="285"/>
        <end position="306"/>
    </location>
</feature>
<proteinExistence type="inferred from homology"/>
<dbReference type="Gene3D" id="1.20.58.340">
    <property type="entry name" value="Magnesium transport protein CorA, transmembrane region"/>
    <property type="match status" value="2"/>
</dbReference>
<evidence type="ECO:0000256" key="5">
    <source>
        <dbReference type="ARBA" id="ARBA00023136"/>
    </source>
</evidence>
<keyword evidence="3 6" id="KW-0812">Transmembrane</keyword>
<dbReference type="Pfam" id="PF01544">
    <property type="entry name" value="CorA"/>
    <property type="match status" value="1"/>
</dbReference>
<dbReference type="InterPro" id="IPR045861">
    <property type="entry name" value="CorA_cytoplasmic_dom"/>
</dbReference>